<dbReference type="Gene3D" id="1.20.58.320">
    <property type="entry name" value="TPR-like"/>
    <property type="match status" value="1"/>
</dbReference>
<feature type="region of interest" description="Disordered" evidence="1">
    <location>
        <begin position="184"/>
        <end position="205"/>
    </location>
</feature>
<protein>
    <recommendedName>
        <fullName evidence="4">DUF924 domain-containing protein</fullName>
    </recommendedName>
</protein>
<comment type="caution">
    <text evidence="2">The sequence shown here is derived from an EMBL/GenBank/DDBJ whole genome shotgun (WGS) entry which is preliminary data.</text>
</comment>
<gene>
    <name evidence="2" type="ORF">ROR02_02980</name>
</gene>
<dbReference type="Proteomes" id="UP000321567">
    <property type="component" value="Unassembled WGS sequence"/>
</dbReference>
<dbReference type="RefSeq" id="WP_246135346.1">
    <property type="nucleotide sequence ID" value="NZ_BJZO01000005.1"/>
</dbReference>
<dbReference type="EMBL" id="BJZO01000005">
    <property type="protein sequence ID" value="GEO80167.1"/>
    <property type="molecule type" value="Genomic_DNA"/>
</dbReference>
<proteinExistence type="predicted"/>
<dbReference type="InterPro" id="IPR011990">
    <property type="entry name" value="TPR-like_helical_dom_sf"/>
</dbReference>
<organism evidence="2 3">
    <name type="scientific">Pararhodospirillum oryzae</name>
    <dbReference type="NCBI Taxonomy" id="478448"/>
    <lineage>
        <taxon>Bacteria</taxon>
        <taxon>Pseudomonadati</taxon>
        <taxon>Pseudomonadota</taxon>
        <taxon>Alphaproteobacteria</taxon>
        <taxon>Rhodospirillales</taxon>
        <taxon>Rhodospirillaceae</taxon>
        <taxon>Pararhodospirillum</taxon>
    </lineage>
</organism>
<keyword evidence="3" id="KW-1185">Reference proteome</keyword>
<accession>A0A512H3Z9</accession>
<name>A0A512H3Z9_9PROT</name>
<dbReference type="Pfam" id="PF06041">
    <property type="entry name" value="DUF924"/>
    <property type="match status" value="1"/>
</dbReference>
<evidence type="ECO:0000313" key="2">
    <source>
        <dbReference type="EMBL" id="GEO80167.1"/>
    </source>
</evidence>
<evidence type="ECO:0008006" key="4">
    <source>
        <dbReference type="Google" id="ProtNLM"/>
    </source>
</evidence>
<sequence>MTDPLRAILAGALDLDPILPVSERLLSVWFGPKAERDETATQSWWFTSSDVVDATLIALFSQDVGNALSGRLDALLETPPGALSLVLLLDPLPRHLWRGHSRAFAGDGRARETAIEILRRGHDRGLRPVERLFCYLPFVHAEDPLDQERGLALVEGLGHAPWYAYAVRHAEAIDRFGRFPQRNAALGRPSTPEEEAYLRDPANQF</sequence>
<evidence type="ECO:0000256" key="1">
    <source>
        <dbReference type="SAM" id="MobiDB-lite"/>
    </source>
</evidence>
<evidence type="ECO:0000313" key="3">
    <source>
        <dbReference type="Proteomes" id="UP000321567"/>
    </source>
</evidence>
<dbReference type="SUPFAM" id="SSF48452">
    <property type="entry name" value="TPR-like"/>
    <property type="match status" value="1"/>
</dbReference>
<dbReference type="AlphaFoldDB" id="A0A512H3Z9"/>
<reference evidence="2 3" key="1">
    <citation type="submission" date="2019-07" db="EMBL/GenBank/DDBJ databases">
        <title>Whole genome shotgun sequence of Rhodospirillum oryzae NBRC 107573.</title>
        <authorList>
            <person name="Hosoyama A."/>
            <person name="Uohara A."/>
            <person name="Ohji S."/>
            <person name="Ichikawa N."/>
        </authorList>
    </citation>
    <scope>NUCLEOTIDE SEQUENCE [LARGE SCALE GENOMIC DNA]</scope>
    <source>
        <strain evidence="2 3">NBRC 107573</strain>
    </source>
</reference>
<dbReference type="Gene3D" id="1.25.40.10">
    <property type="entry name" value="Tetratricopeptide repeat domain"/>
    <property type="match status" value="1"/>
</dbReference>
<dbReference type="InterPro" id="IPR010323">
    <property type="entry name" value="DUF924"/>
</dbReference>